<dbReference type="Proteomes" id="UP000238274">
    <property type="component" value="Unassembled WGS sequence"/>
</dbReference>
<evidence type="ECO:0000313" key="1">
    <source>
        <dbReference type="EMBL" id="POV97493.1"/>
    </source>
</evidence>
<evidence type="ECO:0000313" key="2">
    <source>
        <dbReference type="Proteomes" id="UP000238274"/>
    </source>
</evidence>
<name>A0A2S4UJJ2_9BASI</name>
<keyword evidence="2" id="KW-1185">Reference proteome</keyword>
<sequence length="67" mass="7398">MAGECRNEGRSQIKEHDFFLRGGLLPKLQYIIPSPTVKVCDQDGLGDELTGAKYGYLSPPHYDSAVD</sequence>
<dbReference type="EMBL" id="PKSM01000331">
    <property type="protein sequence ID" value="POV97493.1"/>
    <property type="molecule type" value="Genomic_DNA"/>
</dbReference>
<reference evidence="2" key="2">
    <citation type="journal article" date="2018" name="BMC Genomics">
        <title>Genomic insights into host adaptation between the wheat stripe rust pathogen (Puccinia striiformis f. sp. tritici) and the barley stripe rust pathogen (Puccinia striiformis f. sp. hordei).</title>
        <authorList>
            <person name="Xia C."/>
            <person name="Wang M."/>
            <person name="Yin C."/>
            <person name="Cornejo O.E."/>
            <person name="Hulbert S.H."/>
            <person name="Chen X."/>
        </authorList>
    </citation>
    <scope>NUCLEOTIDE SEQUENCE [LARGE SCALE GENOMIC DNA]</scope>
    <source>
        <strain evidence="2">93TX-2</strain>
    </source>
</reference>
<gene>
    <name evidence="1" type="ORF">PSHT_14541</name>
</gene>
<dbReference type="VEuPathDB" id="FungiDB:PSHT_14541"/>
<proteinExistence type="predicted"/>
<reference evidence="2" key="3">
    <citation type="journal article" date="2018" name="Mol. Plant Microbe Interact.">
        <title>Genome sequence resources for the wheat stripe rust pathogen (Puccinia striiformis f. sp. tritici) and the barley stripe rust pathogen (Puccinia striiformis f. sp. hordei).</title>
        <authorList>
            <person name="Xia C."/>
            <person name="Wang M."/>
            <person name="Yin C."/>
            <person name="Cornejo O.E."/>
            <person name="Hulbert S.H."/>
            <person name="Chen X."/>
        </authorList>
    </citation>
    <scope>NUCLEOTIDE SEQUENCE [LARGE SCALE GENOMIC DNA]</scope>
    <source>
        <strain evidence="2">93TX-2</strain>
    </source>
</reference>
<organism evidence="1 2">
    <name type="scientific">Puccinia striiformis</name>
    <dbReference type="NCBI Taxonomy" id="27350"/>
    <lineage>
        <taxon>Eukaryota</taxon>
        <taxon>Fungi</taxon>
        <taxon>Dikarya</taxon>
        <taxon>Basidiomycota</taxon>
        <taxon>Pucciniomycotina</taxon>
        <taxon>Pucciniomycetes</taxon>
        <taxon>Pucciniales</taxon>
        <taxon>Pucciniaceae</taxon>
        <taxon>Puccinia</taxon>
    </lineage>
</organism>
<reference evidence="1 2" key="1">
    <citation type="submission" date="2017-12" db="EMBL/GenBank/DDBJ databases">
        <title>Gene loss provides genomic basis for host adaptation in cereal stripe rust fungi.</title>
        <authorList>
            <person name="Xia C."/>
        </authorList>
    </citation>
    <scope>NUCLEOTIDE SEQUENCE [LARGE SCALE GENOMIC DNA]</scope>
    <source>
        <strain evidence="1 2">93TX-2</strain>
    </source>
</reference>
<accession>A0A2S4UJJ2</accession>
<comment type="caution">
    <text evidence="1">The sequence shown here is derived from an EMBL/GenBank/DDBJ whole genome shotgun (WGS) entry which is preliminary data.</text>
</comment>
<protein>
    <submittedName>
        <fullName evidence="1">Uncharacterized protein</fullName>
    </submittedName>
</protein>
<dbReference type="AlphaFoldDB" id="A0A2S4UJJ2"/>